<proteinExistence type="predicted"/>
<dbReference type="EMBL" id="VAFM01000002">
    <property type="protein sequence ID" value="TKW60943.1"/>
    <property type="molecule type" value="Genomic_DNA"/>
</dbReference>
<gene>
    <name evidence="2" type="ORF">DI628_08650</name>
</gene>
<protein>
    <submittedName>
        <fullName evidence="2">Uncharacterized protein</fullName>
    </submittedName>
</protein>
<organism evidence="2 3">
    <name type="scientific">Blastochloris viridis</name>
    <name type="common">Rhodopseudomonas viridis</name>
    <dbReference type="NCBI Taxonomy" id="1079"/>
    <lineage>
        <taxon>Bacteria</taxon>
        <taxon>Pseudomonadati</taxon>
        <taxon>Pseudomonadota</taxon>
        <taxon>Alphaproteobacteria</taxon>
        <taxon>Hyphomicrobiales</taxon>
        <taxon>Blastochloridaceae</taxon>
        <taxon>Blastochloris</taxon>
    </lineage>
</organism>
<dbReference type="AlphaFoldDB" id="A0A6N4R661"/>
<feature type="signal peptide" evidence="1">
    <location>
        <begin position="1"/>
        <end position="23"/>
    </location>
</feature>
<evidence type="ECO:0000256" key="1">
    <source>
        <dbReference type="SAM" id="SignalP"/>
    </source>
</evidence>
<accession>A0A6N4R661</accession>
<reference evidence="2 3" key="1">
    <citation type="journal article" date="2017" name="Nat. Commun.">
        <title>In situ click chemistry generation of cyclooxygenase-2 inhibitors.</title>
        <authorList>
            <person name="Bhardwaj A."/>
            <person name="Kaur J."/>
            <person name="Wuest M."/>
            <person name="Wuest F."/>
        </authorList>
    </citation>
    <scope>NUCLEOTIDE SEQUENCE [LARGE SCALE GENOMIC DNA]</scope>
    <source>
        <strain evidence="2">S2_018_000_R2_106</strain>
    </source>
</reference>
<dbReference type="Proteomes" id="UP000320948">
    <property type="component" value="Unassembled WGS sequence"/>
</dbReference>
<name>A0A6N4R661_BLAVI</name>
<sequence>MIFASSRLLALCLSLCALSMTSAAPLAQERTAAGAQTDQTSWQALSNLATAAEGRIAGLNVRVTEAIECGKRGLLYIGKNEQGADALGCKGAAYDDSILQKFIACGNNNQVYSRASDSCRSTSSSQVSANCRLETTTTTSGQCPAGYSSFGTVLTGYRSSGYHDGCETCNPIYTTTCGRSVCQ</sequence>
<evidence type="ECO:0000313" key="2">
    <source>
        <dbReference type="EMBL" id="TKW60943.1"/>
    </source>
</evidence>
<comment type="caution">
    <text evidence="2">The sequence shown here is derived from an EMBL/GenBank/DDBJ whole genome shotgun (WGS) entry which is preliminary data.</text>
</comment>
<evidence type="ECO:0000313" key="3">
    <source>
        <dbReference type="Proteomes" id="UP000320948"/>
    </source>
</evidence>
<keyword evidence="1" id="KW-0732">Signal</keyword>
<feature type="chain" id="PRO_5026780951" evidence="1">
    <location>
        <begin position="24"/>
        <end position="183"/>
    </location>
</feature>